<dbReference type="RefSeq" id="XP_017770546.1">
    <property type="nucleotide sequence ID" value="XM_017915057.1"/>
</dbReference>
<dbReference type="PROSITE" id="PS50096">
    <property type="entry name" value="IQ"/>
    <property type="match status" value="1"/>
</dbReference>
<evidence type="ECO:0000313" key="3">
    <source>
        <dbReference type="Proteomes" id="UP000695000"/>
    </source>
</evidence>
<accession>A0ABM1M7J6</accession>
<feature type="compositionally biased region" description="Basic and acidic residues" evidence="1">
    <location>
        <begin position="215"/>
        <end position="228"/>
    </location>
</feature>
<dbReference type="SUPFAM" id="SSF52540">
    <property type="entry name" value="P-loop containing nucleoside triphosphate hydrolases"/>
    <property type="match status" value="1"/>
</dbReference>
<feature type="compositionally biased region" description="Low complexity" evidence="1">
    <location>
        <begin position="203"/>
        <end position="214"/>
    </location>
</feature>
<dbReference type="InterPro" id="IPR000048">
    <property type="entry name" value="IQ_motif_EF-hand-BS"/>
</dbReference>
<dbReference type="PANTHER" id="PTHR14690">
    <property type="entry name" value="IQ MOTIF CONTAINING WITH AAA DOMAIN 1"/>
    <property type="match status" value="1"/>
</dbReference>
<feature type="region of interest" description="Disordered" evidence="1">
    <location>
        <begin position="481"/>
        <end position="515"/>
    </location>
</feature>
<dbReference type="InterPro" id="IPR003959">
    <property type="entry name" value="ATPase_AAA_core"/>
</dbReference>
<dbReference type="Pfam" id="PF00004">
    <property type="entry name" value="AAA"/>
    <property type="match status" value="1"/>
</dbReference>
<keyword evidence="3" id="KW-1185">Reference proteome</keyword>
<feature type="domain" description="ATPase AAA-type core" evidence="2">
    <location>
        <begin position="711"/>
        <end position="830"/>
    </location>
</feature>
<dbReference type="CDD" id="cd23767">
    <property type="entry name" value="IQCD"/>
    <property type="match status" value="1"/>
</dbReference>
<proteinExistence type="predicted"/>
<feature type="region of interest" description="Disordered" evidence="1">
    <location>
        <begin position="171"/>
        <end position="267"/>
    </location>
</feature>
<dbReference type="GeneID" id="108558221"/>
<dbReference type="InterPro" id="IPR027417">
    <property type="entry name" value="P-loop_NTPase"/>
</dbReference>
<feature type="compositionally biased region" description="Basic and acidic residues" evidence="1">
    <location>
        <begin position="245"/>
        <end position="258"/>
    </location>
</feature>
<organism evidence="3 4">
    <name type="scientific">Nicrophorus vespilloides</name>
    <name type="common">Boreal carrion beetle</name>
    <dbReference type="NCBI Taxonomy" id="110193"/>
    <lineage>
        <taxon>Eukaryota</taxon>
        <taxon>Metazoa</taxon>
        <taxon>Ecdysozoa</taxon>
        <taxon>Arthropoda</taxon>
        <taxon>Hexapoda</taxon>
        <taxon>Insecta</taxon>
        <taxon>Pterygota</taxon>
        <taxon>Neoptera</taxon>
        <taxon>Endopterygota</taxon>
        <taxon>Coleoptera</taxon>
        <taxon>Polyphaga</taxon>
        <taxon>Staphyliniformia</taxon>
        <taxon>Silphidae</taxon>
        <taxon>Nicrophorinae</taxon>
        <taxon>Nicrophorus</taxon>
    </lineage>
</organism>
<feature type="region of interest" description="Disordered" evidence="1">
    <location>
        <begin position="604"/>
        <end position="636"/>
    </location>
</feature>
<feature type="compositionally biased region" description="Basic residues" evidence="1">
    <location>
        <begin position="604"/>
        <end position="630"/>
    </location>
</feature>
<dbReference type="PANTHER" id="PTHR14690:SF9">
    <property type="entry name" value="GH08353P"/>
    <property type="match status" value="1"/>
</dbReference>
<dbReference type="SMART" id="SM00015">
    <property type="entry name" value="IQ"/>
    <property type="match status" value="2"/>
</dbReference>
<evidence type="ECO:0000313" key="4">
    <source>
        <dbReference type="RefSeq" id="XP_017770546.1"/>
    </source>
</evidence>
<protein>
    <submittedName>
        <fullName evidence="4">IQ and AAA domain-containing protein 1-like</fullName>
    </submittedName>
</protein>
<dbReference type="Pfam" id="PF00612">
    <property type="entry name" value="IQ"/>
    <property type="match status" value="1"/>
</dbReference>
<sequence>MSTESYAKWWIKTKKGLENVREYDEAMKKMESVKDRSIASRLIGGLYARYCMIIQDIDACLDQMCQVQKSFTIRKLMDAAATRLNELKDEMTKIDLSEYHYIDGALVELKVIPHSVEILHPAIMFPRMGNIEDIIIKFRKGDIVESPSRVKKKPSAIDNLVASGKASLHAMQSQSNVTGSNQNINASPSKKSLKAKSIVRMNASKAGLKGAASKGKVDGRASKADINKKQSRVQIMETPAQDAQTQKDEKEIKPDEQKKKRKRTRPKTYMLDTPVLTDEEAEAKRRKDEMISFLKVIQTHERGRQARLYYTDLEQANKARKTTTSNKGGGSDQDDKDIKEKAATKIQATWRGYKVRSYLKKRELEKRLLIGMDESSWKSKEEFQKFRSNLEKRRAIRDKNFRDYLQANIDEKDRVLRVIGPGLFEDIGDEIREWFRDWYDGAKTFMEIPGEEKGGSILIVRGETLTPAEFLIDQEMKKKSKKKAKTKEQIAKEKKAAKEKLKKEAKAKKEKERAERRKRAKEFEIKFDEPTVAVQKFKTGFDEYREIWDPINDADNPLDKHYMHMITDEKCYEMQLEVREQVDILMRIELEILDEALQKDKWLKKKKRKGKFKPKKKKKKKKKGKKKRGKKDPTASRTAEDLFQELVDYGIIRNYPPVRISDFKGDFSYQNCEKRELTFDPPPTLGDVRQAVTLNCIMPLGVETLNKPKSVLIAGPRKSGKHLLANAIFNETQCVLFDLSPTVIAGKYEGKKETQMLIHLITKMSRMLQPSIIYIDGAEKNFYKKIPKNEKELDPRRVGKFLLKKIIKPITPDDRVLVLGITGQPWAAKANGIKKAYQRVILIPPTDYGSVFLYWREILMPYHGVDRSINLSAISKLTEKYPLVELNKAVKEALYPKRIVQLSYQPLQQSELLAPLLEGPGPLTDKELQKFQKWYTKTVLGKQRNKLNKFNEVMREKLAKANEKKNKKKK</sequence>
<feature type="compositionally biased region" description="Basic and acidic residues" evidence="1">
    <location>
        <begin position="486"/>
        <end position="515"/>
    </location>
</feature>
<reference evidence="4" key="1">
    <citation type="submission" date="2025-08" db="UniProtKB">
        <authorList>
            <consortium name="RefSeq"/>
        </authorList>
    </citation>
    <scope>IDENTIFICATION</scope>
    <source>
        <tissue evidence="4">Whole Larva</tissue>
    </source>
</reference>
<evidence type="ECO:0000256" key="1">
    <source>
        <dbReference type="SAM" id="MobiDB-lite"/>
    </source>
</evidence>
<name>A0ABM1M7J6_NICVS</name>
<dbReference type="Gene3D" id="1.10.8.60">
    <property type="match status" value="1"/>
</dbReference>
<dbReference type="InterPro" id="IPR052267">
    <property type="entry name" value="N-DRC_Component"/>
</dbReference>
<dbReference type="Gene3D" id="3.40.50.300">
    <property type="entry name" value="P-loop containing nucleotide triphosphate hydrolases"/>
    <property type="match status" value="1"/>
</dbReference>
<gene>
    <name evidence="4" type="primary">LOC108558221</name>
</gene>
<feature type="compositionally biased region" description="Polar residues" evidence="1">
    <location>
        <begin position="171"/>
        <end position="185"/>
    </location>
</feature>
<dbReference type="Proteomes" id="UP000695000">
    <property type="component" value="Unplaced"/>
</dbReference>
<dbReference type="Gene3D" id="1.20.5.190">
    <property type="match status" value="1"/>
</dbReference>
<evidence type="ECO:0000259" key="2">
    <source>
        <dbReference type="Pfam" id="PF00004"/>
    </source>
</evidence>